<organism evidence="2 3">
    <name type="scientific">Aldrovandia affinis</name>
    <dbReference type="NCBI Taxonomy" id="143900"/>
    <lineage>
        <taxon>Eukaryota</taxon>
        <taxon>Metazoa</taxon>
        <taxon>Chordata</taxon>
        <taxon>Craniata</taxon>
        <taxon>Vertebrata</taxon>
        <taxon>Euteleostomi</taxon>
        <taxon>Actinopterygii</taxon>
        <taxon>Neopterygii</taxon>
        <taxon>Teleostei</taxon>
        <taxon>Notacanthiformes</taxon>
        <taxon>Halosauridae</taxon>
        <taxon>Aldrovandia</taxon>
    </lineage>
</organism>
<evidence type="ECO:0000313" key="3">
    <source>
        <dbReference type="Proteomes" id="UP001221898"/>
    </source>
</evidence>
<reference evidence="2" key="1">
    <citation type="journal article" date="2023" name="Science">
        <title>Genome structures resolve the early diversification of teleost fishes.</title>
        <authorList>
            <person name="Parey E."/>
            <person name="Louis A."/>
            <person name="Montfort J."/>
            <person name="Bouchez O."/>
            <person name="Roques C."/>
            <person name="Iampietro C."/>
            <person name="Lluch J."/>
            <person name="Castinel A."/>
            <person name="Donnadieu C."/>
            <person name="Desvignes T."/>
            <person name="Floi Bucao C."/>
            <person name="Jouanno E."/>
            <person name="Wen M."/>
            <person name="Mejri S."/>
            <person name="Dirks R."/>
            <person name="Jansen H."/>
            <person name="Henkel C."/>
            <person name="Chen W.J."/>
            <person name="Zahm M."/>
            <person name="Cabau C."/>
            <person name="Klopp C."/>
            <person name="Thompson A.W."/>
            <person name="Robinson-Rechavi M."/>
            <person name="Braasch I."/>
            <person name="Lecointre G."/>
            <person name="Bobe J."/>
            <person name="Postlethwait J.H."/>
            <person name="Berthelot C."/>
            <person name="Roest Crollius H."/>
            <person name="Guiguen Y."/>
        </authorList>
    </citation>
    <scope>NUCLEOTIDE SEQUENCE</scope>
    <source>
        <strain evidence="2">NC1722</strain>
    </source>
</reference>
<protein>
    <recommendedName>
        <fullName evidence="4">Endonuclease/exonuclease/phosphatase domain-containing protein</fullName>
    </recommendedName>
</protein>
<accession>A0AAD7W6L2</accession>
<dbReference type="EMBL" id="JAINUG010000233">
    <property type="protein sequence ID" value="KAJ8386171.1"/>
    <property type="molecule type" value="Genomic_DNA"/>
</dbReference>
<evidence type="ECO:0000256" key="1">
    <source>
        <dbReference type="SAM" id="SignalP"/>
    </source>
</evidence>
<comment type="caution">
    <text evidence="2">The sequence shown here is derived from an EMBL/GenBank/DDBJ whole genome shotgun (WGS) entry which is preliminary data.</text>
</comment>
<keyword evidence="3" id="KW-1185">Reference proteome</keyword>
<gene>
    <name evidence="2" type="ORF">AAFF_G00175950</name>
</gene>
<proteinExistence type="predicted"/>
<feature type="signal peptide" evidence="1">
    <location>
        <begin position="1"/>
        <end position="15"/>
    </location>
</feature>
<sequence length="100" mass="11279">MTFCVTTLMLNMVWAAYVQTDIAQVNHLATTTLSDTLVVGGFHVANVYKPPSASWEQKILPTLLHLTIYVGDFNSHYQDWGYSAPTVMVKHLQSRHPDMI</sequence>
<feature type="chain" id="PRO_5041944214" description="Endonuclease/exonuclease/phosphatase domain-containing protein" evidence="1">
    <location>
        <begin position="16"/>
        <end position="100"/>
    </location>
</feature>
<evidence type="ECO:0008006" key="4">
    <source>
        <dbReference type="Google" id="ProtNLM"/>
    </source>
</evidence>
<evidence type="ECO:0000313" key="2">
    <source>
        <dbReference type="EMBL" id="KAJ8386171.1"/>
    </source>
</evidence>
<name>A0AAD7W6L2_9TELE</name>
<dbReference type="SUPFAM" id="SSF56219">
    <property type="entry name" value="DNase I-like"/>
    <property type="match status" value="1"/>
</dbReference>
<dbReference type="Gene3D" id="3.60.10.10">
    <property type="entry name" value="Endonuclease/exonuclease/phosphatase"/>
    <property type="match status" value="1"/>
</dbReference>
<dbReference type="InterPro" id="IPR036691">
    <property type="entry name" value="Endo/exonu/phosph_ase_sf"/>
</dbReference>
<dbReference type="Proteomes" id="UP001221898">
    <property type="component" value="Unassembled WGS sequence"/>
</dbReference>
<dbReference type="AlphaFoldDB" id="A0AAD7W6L2"/>
<keyword evidence="1" id="KW-0732">Signal</keyword>